<proteinExistence type="predicted"/>
<keyword evidence="2" id="KW-0472">Membrane</keyword>
<name>A0A914Z9T8_9BILA</name>
<reference evidence="4" key="1">
    <citation type="submission" date="2022-11" db="UniProtKB">
        <authorList>
            <consortium name="WormBaseParasite"/>
        </authorList>
    </citation>
    <scope>IDENTIFICATION</scope>
</reference>
<evidence type="ECO:0000256" key="2">
    <source>
        <dbReference type="SAM" id="Phobius"/>
    </source>
</evidence>
<evidence type="ECO:0000313" key="3">
    <source>
        <dbReference type="Proteomes" id="UP000887577"/>
    </source>
</evidence>
<feature type="region of interest" description="Disordered" evidence="1">
    <location>
        <begin position="48"/>
        <end position="106"/>
    </location>
</feature>
<feature type="transmembrane region" description="Helical" evidence="2">
    <location>
        <begin position="117"/>
        <end position="137"/>
    </location>
</feature>
<feature type="compositionally biased region" description="Acidic residues" evidence="1">
    <location>
        <begin position="71"/>
        <end position="85"/>
    </location>
</feature>
<accession>A0A914Z9T8</accession>
<organism evidence="3 4">
    <name type="scientific">Panagrolaimus superbus</name>
    <dbReference type="NCBI Taxonomy" id="310955"/>
    <lineage>
        <taxon>Eukaryota</taxon>
        <taxon>Metazoa</taxon>
        <taxon>Ecdysozoa</taxon>
        <taxon>Nematoda</taxon>
        <taxon>Chromadorea</taxon>
        <taxon>Rhabditida</taxon>
        <taxon>Tylenchina</taxon>
        <taxon>Panagrolaimomorpha</taxon>
        <taxon>Panagrolaimoidea</taxon>
        <taxon>Panagrolaimidae</taxon>
        <taxon>Panagrolaimus</taxon>
    </lineage>
</organism>
<keyword evidence="3" id="KW-1185">Reference proteome</keyword>
<sequence length="138" mass="15747">MSNKGDAEPDFSLFQEPAEVLDDFVSSPLPTSAAFRMYNRMQQGKITYKRKSLKTSTPPPPLPSQSSQSTYDDENSDDDGPDNTFDDAFTYPTPEEPPNNEEAKKEKSLNRWIFEEILAFFVCIIYMIGFNILVKLFL</sequence>
<evidence type="ECO:0000256" key="1">
    <source>
        <dbReference type="SAM" id="MobiDB-lite"/>
    </source>
</evidence>
<keyword evidence="2" id="KW-1133">Transmembrane helix</keyword>
<keyword evidence="2" id="KW-0812">Transmembrane</keyword>
<dbReference type="AlphaFoldDB" id="A0A914Z9T8"/>
<evidence type="ECO:0000313" key="4">
    <source>
        <dbReference type="WBParaSite" id="PSU_v2.g9438.t1"/>
    </source>
</evidence>
<protein>
    <submittedName>
        <fullName evidence="4">Uncharacterized protein</fullName>
    </submittedName>
</protein>
<dbReference type="WBParaSite" id="PSU_v2.g9438.t1">
    <property type="protein sequence ID" value="PSU_v2.g9438.t1"/>
    <property type="gene ID" value="PSU_v2.g9438"/>
</dbReference>
<dbReference type="Proteomes" id="UP000887577">
    <property type="component" value="Unplaced"/>
</dbReference>